<evidence type="ECO:0000259" key="1">
    <source>
        <dbReference type="Pfam" id="PF06985"/>
    </source>
</evidence>
<comment type="caution">
    <text evidence="2">The sequence shown here is derived from an EMBL/GenBank/DDBJ whole genome shotgun (WGS) entry which is preliminary data.</text>
</comment>
<organism evidence="2 3">
    <name type="scientific">Collybia nuda</name>
    <dbReference type="NCBI Taxonomy" id="64659"/>
    <lineage>
        <taxon>Eukaryota</taxon>
        <taxon>Fungi</taxon>
        <taxon>Dikarya</taxon>
        <taxon>Basidiomycota</taxon>
        <taxon>Agaricomycotina</taxon>
        <taxon>Agaricomycetes</taxon>
        <taxon>Agaricomycetidae</taxon>
        <taxon>Agaricales</taxon>
        <taxon>Tricholomatineae</taxon>
        <taxon>Clitocybaceae</taxon>
        <taxon>Collybia</taxon>
    </lineage>
</organism>
<evidence type="ECO:0000313" key="2">
    <source>
        <dbReference type="EMBL" id="KAF9460037.1"/>
    </source>
</evidence>
<keyword evidence="3" id="KW-1185">Reference proteome</keyword>
<accession>A0A9P5XYC8</accession>
<sequence>MKWNIWQSVRQFILFARQRLSAITGSTSTSEETEATLETPAPAVLMQGDHHELVCNNCWEQFFKNDRLWTQLGLRRSERSDILLRTTGKELLNAAQAPTNCNFCQLVKLCVERQFPKAFAPGPSFSPFPMMALKIVPNTSLVIRFDAGNDQGFEVFNLVVSDEQGTFNLDSFVLNREEASQSSNYSAGSIRDMNLDVGRQQSFELARYWLKECTTRHTDCPSYEAKPLPTRVVDVGSADDPIRPPRLIVTHGSVAPYAALSYCWGQPQQWTTTRDNISDLMTGGGIDLSVVATTIKDAIVATRRLGLQYLWVDSLCIIQDDEEDKRAEISRMRDIYKDAYCTLIIESATDSMDGFLRRQPDPDFPVYHLPLAKPHNGGYTYEVVRLRNVATYNYEPQKAAVNGRAWTMEERLLSQRKLLYTQKQLRWECQSQKRQDGGFPPRGTTGRDPTYVQPFYKVIDAKELETPWSPAYPEPDLKGQDKLRRFWDLLVNEYTARECTNPVDKIRAFGGIAAEFQRVFPEDKYLAGLWKDTLFLGLLWCRNGDVAALPRPAKYRSPSWSWAAIDSEVLTERFEWCLDKEKTAQFFEILDGETTLRSANAPYGEVTAGKITVRGYLRKGRLLSDESARYNKYTVCDEDESEIHWNASLDALGDSEEKVIWCLWTTESTPLIRGLLLVPTVGGGGIYYRRIGVFVSQESNQRKLQVDDSERDWFRKSGERRVIILV</sequence>
<dbReference type="InterPro" id="IPR010730">
    <property type="entry name" value="HET"/>
</dbReference>
<dbReference type="Proteomes" id="UP000807353">
    <property type="component" value="Unassembled WGS sequence"/>
</dbReference>
<dbReference type="OrthoDB" id="5125733at2759"/>
<name>A0A9P5XYC8_9AGAR</name>
<feature type="domain" description="Heterokaryon incompatibility" evidence="1">
    <location>
        <begin position="257"/>
        <end position="410"/>
    </location>
</feature>
<dbReference type="AlphaFoldDB" id="A0A9P5XYC8"/>
<protein>
    <submittedName>
        <fullName evidence="2">Heterokaryon incompatibility protein-domain-containing protein</fullName>
    </submittedName>
</protein>
<proteinExistence type="predicted"/>
<dbReference type="EMBL" id="MU150306">
    <property type="protein sequence ID" value="KAF9460037.1"/>
    <property type="molecule type" value="Genomic_DNA"/>
</dbReference>
<dbReference type="Pfam" id="PF06985">
    <property type="entry name" value="HET"/>
    <property type="match status" value="1"/>
</dbReference>
<dbReference type="PANTHER" id="PTHR33112">
    <property type="entry name" value="DOMAIN PROTEIN, PUTATIVE-RELATED"/>
    <property type="match status" value="1"/>
</dbReference>
<gene>
    <name evidence="2" type="ORF">BDZ94DRAFT_1223827</name>
</gene>
<evidence type="ECO:0000313" key="3">
    <source>
        <dbReference type="Proteomes" id="UP000807353"/>
    </source>
</evidence>
<reference evidence="2" key="1">
    <citation type="submission" date="2020-11" db="EMBL/GenBank/DDBJ databases">
        <authorList>
            <consortium name="DOE Joint Genome Institute"/>
            <person name="Ahrendt S."/>
            <person name="Riley R."/>
            <person name="Andreopoulos W."/>
            <person name="Labutti K."/>
            <person name="Pangilinan J."/>
            <person name="Ruiz-Duenas F.J."/>
            <person name="Barrasa J.M."/>
            <person name="Sanchez-Garcia M."/>
            <person name="Camarero S."/>
            <person name="Miyauchi S."/>
            <person name="Serrano A."/>
            <person name="Linde D."/>
            <person name="Babiker R."/>
            <person name="Drula E."/>
            <person name="Ayuso-Fernandez I."/>
            <person name="Pacheco R."/>
            <person name="Padilla G."/>
            <person name="Ferreira P."/>
            <person name="Barriuso J."/>
            <person name="Kellner H."/>
            <person name="Castanera R."/>
            <person name="Alfaro M."/>
            <person name="Ramirez L."/>
            <person name="Pisabarro A.G."/>
            <person name="Kuo A."/>
            <person name="Tritt A."/>
            <person name="Lipzen A."/>
            <person name="He G."/>
            <person name="Yan M."/>
            <person name="Ng V."/>
            <person name="Cullen D."/>
            <person name="Martin F."/>
            <person name="Rosso M.-N."/>
            <person name="Henrissat B."/>
            <person name="Hibbett D."/>
            <person name="Martinez A.T."/>
            <person name="Grigoriev I.V."/>
        </authorList>
    </citation>
    <scope>NUCLEOTIDE SEQUENCE</scope>
    <source>
        <strain evidence="2">CBS 247.69</strain>
    </source>
</reference>
<dbReference type="PANTHER" id="PTHR33112:SF16">
    <property type="entry name" value="HETEROKARYON INCOMPATIBILITY DOMAIN-CONTAINING PROTEIN"/>
    <property type="match status" value="1"/>
</dbReference>